<dbReference type="InterPro" id="IPR034904">
    <property type="entry name" value="FSCA_dom_sf"/>
</dbReference>
<feature type="domain" description="MIP18 family-like" evidence="1">
    <location>
        <begin position="65"/>
        <end position="138"/>
    </location>
</feature>
<evidence type="ECO:0000313" key="2">
    <source>
        <dbReference type="EMBL" id="VFK13934.1"/>
    </source>
</evidence>
<dbReference type="InterPro" id="IPR002744">
    <property type="entry name" value="MIP18-like"/>
</dbReference>
<dbReference type="AlphaFoldDB" id="A0A450XL95"/>
<organism evidence="3">
    <name type="scientific">Candidatus Kentrum sp. LPFa</name>
    <dbReference type="NCBI Taxonomy" id="2126335"/>
    <lineage>
        <taxon>Bacteria</taxon>
        <taxon>Pseudomonadati</taxon>
        <taxon>Pseudomonadota</taxon>
        <taxon>Gammaproteobacteria</taxon>
        <taxon>Candidatus Kentrum</taxon>
    </lineage>
</organism>
<dbReference type="SUPFAM" id="SSF117916">
    <property type="entry name" value="Fe-S cluster assembly (FSCA) domain-like"/>
    <property type="match status" value="1"/>
</dbReference>
<dbReference type="EMBL" id="CAADFM010000096">
    <property type="protein sequence ID" value="VFK13934.1"/>
    <property type="molecule type" value="Genomic_DNA"/>
</dbReference>
<name>A0A450XL95_9GAMM</name>
<sequence length="161" mass="17813">MRFRLSTPYIRPAGASCSKKINVALPMPDHAFSAQGEASLETRFTSLVVEKSKQKEKEAARKELKETVIAALRQVYDPEIPINIYDLGLIYRVEVSSKGMVYLDITLTAPGCPVAETFPGMVEAAVRSVPGVFDARVTLVWDPPWNQDNMSDEAKLELGLL</sequence>
<accession>A0A450XL95</accession>
<dbReference type="NCBIfam" id="TIGR02945">
    <property type="entry name" value="SUF_assoc"/>
    <property type="match status" value="1"/>
</dbReference>
<dbReference type="InterPro" id="IPR014291">
    <property type="entry name" value="SUF_FeS_clus_asmbl-assoc"/>
</dbReference>
<evidence type="ECO:0000313" key="3">
    <source>
        <dbReference type="EMBL" id="VFK30105.1"/>
    </source>
</evidence>
<proteinExistence type="predicted"/>
<dbReference type="Gene3D" id="3.30.300.130">
    <property type="entry name" value="Fe-S cluster assembly (FSCA)"/>
    <property type="match status" value="1"/>
</dbReference>
<dbReference type="PANTHER" id="PTHR42831:SF1">
    <property type="entry name" value="FE-S PROTEIN MATURATION AUXILIARY FACTOR YITW"/>
    <property type="match status" value="1"/>
</dbReference>
<dbReference type="EMBL" id="CAADFP010000102">
    <property type="protein sequence ID" value="VFK30105.1"/>
    <property type="molecule type" value="Genomic_DNA"/>
</dbReference>
<protein>
    <submittedName>
        <fullName evidence="3">FeS assembly SUF system protein</fullName>
    </submittedName>
</protein>
<reference evidence="3" key="1">
    <citation type="submission" date="2019-02" db="EMBL/GenBank/DDBJ databases">
        <authorList>
            <person name="Gruber-Vodicka R. H."/>
            <person name="Seah K. B. B."/>
        </authorList>
    </citation>
    <scope>NUCLEOTIDE SEQUENCE</scope>
    <source>
        <strain evidence="2">BECK_S312</strain>
        <strain evidence="3">BECK_S426</strain>
    </source>
</reference>
<gene>
    <name evidence="2" type="ORF">BECKLPF1236A_GA0070988_100967</name>
    <name evidence="3" type="ORF">BECKLPF1236C_GA0070990_101027</name>
</gene>
<dbReference type="PANTHER" id="PTHR42831">
    <property type="entry name" value="FE-S PROTEIN MATURATION AUXILIARY FACTOR YITW"/>
    <property type="match status" value="1"/>
</dbReference>
<dbReference type="Pfam" id="PF01883">
    <property type="entry name" value="FeS_assembly_P"/>
    <property type="match status" value="1"/>
</dbReference>
<dbReference type="InterPro" id="IPR052339">
    <property type="entry name" value="Fe-S_Maturation_MIP18"/>
</dbReference>
<evidence type="ECO:0000259" key="1">
    <source>
        <dbReference type="Pfam" id="PF01883"/>
    </source>
</evidence>